<sequence length="196" mass="21143">MRRKTRRIISALASAAATLVLLGNAPPQKLRYRIDAPHSEVHARVGFFGIASKTARFPAITGGIELDPAHLDNVKLDVTLDATALQAGDSVTLKRLKGPDFFDVEQHPQVRFIGRSMAMTGPVTAVVSGELTAKGVTRPTTLNVSFAAPPAKATRREAIRLSGRTRIDRTDFGMNAYRLIVSKSVTITINAQMVPA</sequence>
<dbReference type="InterPro" id="IPR036761">
    <property type="entry name" value="TTHA0802/YceI-like_sf"/>
</dbReference>
<dbReference type="SUPFAM" id="SSF101874">
    <property type="entry name" value="YceI-like"/>
    <property type="match status" value="1"/>
</dbReference>
<dbReference type="PANTHER" id="PTHR34406:SF1">
    <property type="entry name" value="PROTEIN YCEI"/>
    <property type="match status" value="1"/>
</dbReference>
<dbReference type="STRING" id="48936.NJ75_04120"/>
<dbReference type="PANTHER" id="PTHR34406">
    <property type="entry name" value="PROTEIN YCEI"/>
    <property type="match status" value="1"/>
</dbReference>
<dbReference type="EMBL" id="JRVC01000028">
    <property type="protein sequence ID" value="KHS42559.1"/>
    <property type="molecule type" value="Genomic_DNA"/>
</dbReference>
<name>A0A0B8Z8P0_9SPHN</name>
<dbReference type="Pfam" id="PF04264">
    <property type="entry name" value="YceI"/>
    <property type="match status" value="1"/>
</dbReference>
<organism evidence="3 4">
    <name type="scientific">Novosphingobium subterraneum</name>
    <dbReference type="NCBI Taxonomy" id="48936"/>
    <lineage>
        <taxon>Bacteria</taxon>
        <taxon>Pseudomonadati</taxon>
        <taxon>Pseudomonadota</taxon>
        <taxon>Alphaproteobacteria</taxon>
        <taxon>Sphingomonadales</taxon>
        <taxon>Sphingomonadaceae</taxon>
        <taxon>Novosphingobium</taxon>
    </lineage>
</organism>
<dbReference type="Gene3D" id="2.40.128.110">
    <property type="entry name" value="Lipid/polyisoprenoid-binding, YceI-like"/>
    <property type="match status" value="1"/>
</dbReference>
<proteinExistence type="predicted"/>
<evidence type="ECO:0000313" key="4">
    <source>
        <dbReference type="Proteomes" id="UP000031338"/>
    </source>
</evidence>
<accession>A0A0B8Z8P0</accession>
<feature type="chain" id="PRO_5002126834" evidence="1">
    <location>
        <begin position="26"/>
        <end position="196"/>
    </location>
</feature>
<feature type="domain" description="Lipid/polyisoprenoid-binding YceI-like" evidence="2">
    <location>
        <begin position="31"/>
        <end position="194"/>
    </location>
</feature>
<evidence type="ECO:0000313" key="3">
    <source>
        <dbReference type="EMBL" id="KHS42559.1"/>
    </source>
</evidence>
<feature type="signal peptide" evidence="1">
    <location>
        <begin position="1"/>
        <end position="25"/>
    </location>
</feature>
<keyword evidence="4" id="KW-1185">Reference proteome</keyword>
<dbReference type="RefSeq" id="WP_052242699.1">
    <property type="nucleotide sequence ID" value="NZ_JRVC01000028.1"/>
</dbReference>
<evidence type="ECO:0000256" key="1">
    <source>
        <dbReference type="SAM" id="SignalP"/>
    </source>
</evidence>
<comment type="caution">
    <text evidence="3">The sequence shown here is derived from an EMBL/GenBank/DDBJ whole genome shotgun (WGS) entry which is preliminary data.</text>
</comment>
<keyword evidence="1" id="KW-0732">Signal</keyword>
<gene>
    <name evidence="3" type="ORF">NJ75_04120</name>
</gene>
<evidence type="ECO:0000259" key="2">
    <source>
        <dbReference type="SMART" id="SM00867"/>
    </source>
</evidence>
<dbReference type="SMART" id="SM00867">
    <property type="entry name" value="YceI"/>
    <property type="match status" value="1"/>
</dbReference>
<reference evidence="3 4" key="1">
    <citation type="submission" date="2014-10" db="EMBL/GenBank/DDBJ databases">
        <title>Draft genome sequence of Novosphingobium subterraneum DSM 12447.</title>
        <authorList>
            <person name="Gan H.M."/>
            <person name="Gan H.Y."/>
            <person name="Savka M.A."/>
        </authorList>
    </citation>
    <scope>NUCLEOTIDE SEQUENCE [LARGE SCALE GENOMIC DNA]</scope>
    <source>
        <strain evidence="3 4">DSM 12447</strain>
    </source>
</reference>
<dbReference type="InterPro" id="IPR007372">
    <property type="entry name" value="Lipid/polyisoprenoid-bd_YceI"/>
</dbReference>
<protein>
    <submittedName>
        <fullName evidence="3">YceI family protein</fullName>
    </submittedName>
</protein>
<dbReference type="Proteomes" id="UP000031338">
    <property type="component" value="Unassembled WGS sequence"/>
</dbReference>
<dbReference type="AlphaFoldDB" id="A0A0B8Z8P0"/>
<dbReference type="PATRIC" id="fig|48936.3.peg.4149"/>